<organism evidence="2 3">
    <name type="scientific">Prosthecomicrobium pneumaticum</name>
    <dbReference type="NCBI Taxonomy" id="81895"/>
    <lineage>
        <taxon>Bacteria</taxon>
        <taxon>Pseudomonadati</taxon>
        <taxon>Pseudomonadota</taxon>
        <taxon>Alphaproteobacteria</taxon>
        <taxon>Hyphomicrobiales</taxon>
        <taxon>Kaistiaceae</taxon>
        <taxon>Prosthecomicrobium</taxon>
    </lineage>
</organism>
<dbReference type="InterPro" id="IPR004843">
    <property type="entry name" value="Calcineurin-like_PHP"/>
</dbReference>
<evidence type="ECO:0000313" key="3">
    <source>
        <dbReference type="Proteomes" id="UP000523821"/>
    </source>
</evidence>
<dbReference type="EC" id="3.1.3.16" evidence="2"/>
<dbReference type="GO" id="GO:0005737">
    <property type="term" value="C:cytoplasm"/>
    <property type="evidence" value="ECO:0007669"/>
    <property type="project" value="TreeGrafter"/>
</dbReference>
<keyword evidence="2" id="KW-0378">Hydrolase</keyword>
<feature type="domain" description="Calcineurin-like phosphoesterase" evidence="1">
    <location>
        <begin position="32"/>
        <end position="230"/>
    </location>
</feature>
<comment type="caution">
    <text evidence="2">The sequence shown here is derived from an EMBL/GenBank/DDBJ whole genome shotgun (WGS) entry which is preliminary data.</text>
</comment>
<dbReference type="RefSeq" id="WP_183854651.1">
    <property type="nucleotide sequence ID" value="NZ_JACHOO010000003.1"/>
</dbReference>
<dbReference type="GO" id="GO:0008803">
    <property type="term" value="F:bis(5'-nucleosyl)-tetraphosphatase (symmetrical) activity"/>
    <property type="evidence" value="ECO:0007669"/>
    <property type="project" value="TreeGrafter"/>
</dbReference>
<evidence type="ECO:0000313" key="2">
    <source>
        <dbReference type="EMBL" id="MBB5752656.1"/>
    </source>
</evidence>
<name>A0A7W9CW48_9HYPH</name>
<keyword evidence="3" id="KW-1185">Reference proteome</keyword>
<protein>
    <submittedName>
        <fullName evidence="2">Serine/threonine protein phosphatase 1</fullName>
        <ecNumber evidence="2">3.1.3.16</ecNumber>
    </submittedName>
</protein>
<dbReference type="Gene3D" id="3.60.21.10">
    <property type="match status" value="1"/>
</dbReference>
<gene>
    <name evidence="2" type="ORF">GGQ63_001710</name>
</gene>
<reference evidence="2 3" key="1">
    <citation type="submission" date="2020-08" db="EMBL/GenBank/DDBJ databases">
        <title>Genomic Encyclopedia of Type Strains, Phase IV (KMG-IV): sequencing the most valuable type-strain genomes for metagenomic binning, comparative biology and taxonomic classification.</title>
        <authorList>
            <person name="Goeker M."/>
        </authorList>
    </citation>
    <scope>NUCLEOTIDE SEQUENCE [LARGE SCALE GENOMIC DNA]</scope>
    <source>
        <strain evidence="2 3">DSM 16268</strain>
    </source>
</reference>
<sequence>MLGAIRRGFGLARRIGVPERRLSILRPEADLVYAIGDVHGCLDQLIALEAMIAADAAALSAERRLIVLLGDLVDRGPASAGVIGHLLAPPPAGFERLVLRGNHELAFLAFLDAPERTAFWLTQGGMETLASYGLSPGSRFAGAGLRGLAAAAQSVIPAEHIAFLRGLPVAALWDGFVLVHAGLRPGVPIEAQSERDLTEIREPFLSATEPLGAVVVHGHTPQREPSFDGRRIGIDLGCFATGRLCAVRLGDGPPRFLVAE</sequence>
<evidence type="ECO:0000259" key="1">
    <source>
        <dbReference type="Pfam" id="PF00149"/>
    </source>
</evidence>
<dbReference type="AlphaFoldDB" id="A0A7W9CW48"/>
<dbReference type="GO" id="GO:0004722">
    <property type="term" value="F:protein serine/threonine phosphatase activity"/>
    <property type="evidence" value="ECO:0007669"/>
    <property type="project" value="UniProtKB-EC"/>
</dbReference>
<dbReference type="Pfam" id="PF00149">
    <property type="entry name" value="Metallophos"/>
    <property type="match status" value="1"/>
</dbReference>
<dbReference type="EMBL" id="JACHOO010000003">
    <property type="protein sequence ID" value="MBB5752656.1"/>
    <property type="molecule type" value="Genomic_DNA"/>
</dbReference>
<accession>A0A7W9CW48</accession>
<dbReference type="InterPro" id="IPR029052">
    <property type="entry name" value="Metallo-depent_PP-like"/>
</dbReference>
<dbReference type="Proteomes" id="UP000523821">
    <property type="component" value="Unassembled WGS sequence"/>
</dbReference>
<dbReference type="InterPro" id="IPR050126">
    <property type="entry name" value="Ap4A_hydrolase"/>
</dbReference>
<proteinExistence type="predicted"/>
<dbReference type="PANTHER" id="PTHR42850">
    <property type="entry name" value="METALLOPHOSPHOESTERASE"/>
    <property type="match status" value="1"/>
</dbReference>
<dbReference type="SUPFAM" id="SSF56300">
    <property type="entry name" value="Metallo-dependent phosphatases"/>
    <property type="match status" value="1"/>
</dbReference>
<dbReference type="CDD" id="cd00144">
    <property type="entry name" value="MPP_PPP_family"/>
    <property type="match status" value="1"/>
</dbReference>
<dbReference type="PANTHER" id="PTHR42850:SF4">
    <property type="entry name" value="ZINC-DEPENDENT ENDOPOLYPHOSPHATASE"/>
    <property type="match status" value="1"/>
</dbReference>
<dbReference type="GO" id="GO:0110154">
    <property type="term" value="P:RNA decapping"/>
    <property type="evidence" value="ECO:0007669"/>
    <property type="project" value="TreeGrafter"/>
</dbReference>